<dbReference type="RefSeq" id="WP_324717581.1">
    <property type="nucleotide sequence ID" value="NZ_CP141615.1"/>
</dbReference>
<dbReference type="EMBL" id="CP141615">
    <property type="protein sequence ID" value="WRP18310.1"/>
    <property type="molecule type" value="Genomic_DNA"/>
</dbReference>
<organism evidence="7 8">
    <name type="scientific">Carboxydichorda subterranea</name>
    <dbReference type="NCBI Taxonomy" id="3109565"/>
    <lineage>
        <taxon>Bacteria</taxon>
        <taxon>Bacillati</taxon>
        <taxon>Bacillota</taxon>
        <taxon>Limnochordia</taxon>
        <taxon>Limnochordales</taxon>
        <taxon>Geochordaceae</taxon>
        <taxon>Carboxydichorda</taxon>
    </lineage>
</organism>
<keyword evidence="4 5" id="KW-0378">Hydrolase</keyword>
<evidence type="ECO:0000256" key="3">
    <source>
        <dbReference type="ARBA" id="ARBA00022722"/>
    </source>
</evidence>
<dbReference type="Proteomes" id="UP001332192">
    <property type="component" value="Chromosome"/>
</dbReference>
<keyword evidence="3 5" id="KW-0540">Nuclease</keyword>
<comment type="similarity">
    <text evidence="5">Belongs to the YqgF HJR family.</text>
</comment>
<dbReference type="PANTHER" id="PTHR33317">
    <property type="entry name" value="POLYNUCLEOTIDYL TRANSFERASE, RIBONUCLEASE H-LIKE SUPERFAMILY PROTEIN"/>
    <property type="match status" value="1"/>
</dbReference>
<dbReference type="InterPro" id="IPR037027">
    <property type="entry name" value="YqgF/RNaseH-like_dom_sf"/>
</dbReference>
<proteinExistence type="inferred from homology"/>
<evidence type="ECO:0000256" key="4">
    <source>
        <dbReference type="ARBA" id="ARBA00022801"/>
    </source>
</evidence>
<feature type="domain" description="YqgF/RNase H-like" evidence="6">
    <location>
        <begin position="6"/>
        <end position="106"/>
    </location>
</feature>
<dbReference type="Pfam" id="PF03652">
    <property type="entry name" value="RuvX"/>
    <property type="match status" value="1"/>
</dbReference>
<evidence type="ECO:0000256" key="5">
    <source>
        <dbReference type="HAMAP-Rule" id="MF_00651"/>
    </source>
</evidence>
<accession>A0ABZ1BZP6</accession>
<dbReference type="InterPro" id="IPR012337">
    <property type="entry name" value="RNaseH-like_sf"/>
</dbReference>
<dbReference type="PANTHER" id="PTHR33317:SF4">
    <property type="entry name" value="POLYNUCLEOTIDYL TRANSFERASE, RIBONUCLEASE H-LIKE SUPERFAMILY PROTEIN"/>
    <property type="match status" value="1"/>
</dbReference>
<keyword evidence="1 5" id="KW-0963">Cytoplasm</keyword>
<reference evidence="7 8" key="1">
    <citation type="journal article" date="2024" name="Front. Microbiol.">
        <title>Novel thermophilic genera Geochorda gen. nov. and Carboxydochorda gen. nov. from the deep terrestrial subsurface reveal the ecophysiological diversity in the class Limnochordia.</title>
        <authorList>
            <person name="Karnachuk O.V."/>
            <person name="Lukina A.P."/>
            <person name="Avakyan M.R."/>
            <person name="Kadnikov V.V."/>
            <person name="Begmatov S."/>
            <person name="Beletsky A.V."/>
            <person name="Vlasova K.G."/>
            <person name="Novikov A.A."/>
            <person name="Shcherbakova V.A."/>
            <person name="Mardanov A.V."/>
            <person name="Ravin N.V."/>
        </authorList>
    </citation>
    <scope>NUCLEOTIDE SEQUENCE [LARGE SCALE GENOMIC DNA]</scope>
    <source>
        <strain evidence="7 8">L945</strain>
    </source>
</reference>
<sequence>MRPVQGRIMALDVGEKSLGVAISDSLGATAQPLVTLWRKGLAADLEAVSQLVRSMGVEEVVVGLPTRTDGREGPEAERVRAFAGKLRSVVDVRVRLFDERFSTRQAERILLEADLPRRRRRRAVNHVAAAIILDAYLTWRQVRRAQAEGTLHEAGDADGQG</sequence>
<dbReference type="EC" id="3.1.-.-" evidence="5"/>
<dbReference type="InterPro" id="IPR006641">
    <property type="entry name" value="YqgF/RNaseH-like_dom"/>
</dbReference>
<dbReference type="CDD" id="cd16964">
    <property type="entry name" value="YqgF"/>
    <property type="match status" value="1"/>
</dbReference>
<comment type="function">
    <text evidence="5">Could be a nuclease involved in processing of the 5'-end of pre-16S rRNA.</text>
</comment>
<protein>
    <recommendedName>
        <fullName evidence="5">Putative pre-16S rRNA nuclease</fullName>
        <ecNumber evidence="5">3.1.-.-</ecNumber>
    </recommendedName>
</protein>
<evidence type="ECO:0000313" key="7">
    <source>
        <dbReference type="EMBL" id="WRP18310.1"/>
    </source>
</evidence>
<keyword evidence="2 5" id="KW-0690">Ribosome biogenesis</keyword>
<name>A0ABZ1BZP6_9FIRM</name>
<comment type="subcellular location">
    <subcellularLocation>
        <location evidence="5">Cytoplasm</location>
    </subcellularLocation>
</comment>
<evidence type="ECO:0000259" key="6">
    <source>
        <dbReference type="SMART" id="SM00732"/>
    </source>
</evidence>
<gene>
    <name evidence="7" type="primary">ruvX</name>
    <name evidence="7" type="ORF">U7230_04695</name>
</gene>
<dbReference type="SUPFAM" id="SSF53098">
    <property type="entry name" value="Ribonuclease H-like"/>
    <property type="match status" value="1"/>
</dbReference>
<dbReference type="InterPro" id="IPR005227">
    <property type="entry name" value="YqgF"/>
</dbReference>
<dbReference type="NCBIfam" id="TIGR00250">
    <property type="entry name" value="RNAse_H_YqgF"/>
    <property type="match status" value="1"/>
</dbReference>
<dbReference type="SMART" id="SM00732">
    <property type="entry name" value="YqgFc"/>
    <property type="match status" value="1"/>
</dbReference>
<dbReference type="Gene3D" id="3.30.420.140">
    <property type="entry name" value="YqgF/RNase H-like domain"/>
    <property type="match status" value="1"/>
</dbReference>
<dbReference type="HAMAP" id="MF_00651">
    <property type="entry name" value="Nuclease_YqgF"/>
    <property type="match status" value="1"/>
</dbReference>
<keyword evidence="8" id="KW-1185">Reference proteome</keyword>
<evidence type="ECO:0000313" key="8">
    <source>
        <dbReference type="Proteomes" id="UP001332192"/>
    </source>
</evidence>
<evidence type="ECO:0000256" key="2">
    <source>
        <dbReference type="ARBA" id="ARBA00022517"/>
    </source>
</evidence>
<evidence type="ECO:0000256" key="1">
    <source>
        <dbReference type="ARBA" id="ARBA00022490"/>
    </source>
</evidence>